<reference evidence="2" key="1">
    <citation type="submission" date="2022-11" db="UniProtKB">
        <authorList>
            <consortium name="WormBaseParasite"/>
        </authorList>
    </citation>
    <scope>IDENTIFICATION</scope>
</reference>
<accession>A0AC35GPA3</accession>
<sequence length="409" mass="47420">MSIKNDKYSFIEQSFTTSENQYYNLDLNQYKKCSILVPVQSYSKSNNDEYCSKKKFDNYKEKEKLHSWNKESFTTFNDDNDGFKKQWKNKNTLKSADKSTLSLYIAAYENSIEAAVSDLVVIENIKGLKREKFGSIKTSKQSFTDAFKPQNPFEFPRQQNENPRNEPQIMQFRTSQRLNRDETEVSRPSPQQLNVDTPKRKSMNNLQKKEIVNNSDEIEWALKTAALLALQEKVPVLHDFHYFAVILDPNAKKRINSFLLEDRYKRKRTLEDIIEKLKVALKSYIIKTRRYRPRATTAAPSDNPFAGIVSSTQQNSTDVILNDEMDKYLLDDEQYTTSITGYWKNATHYPYLASFAKHILSIPASSCPLERSFSVLNKVDSKDRPQQNQETITNIVLCNAIEKNVKAAP</sequence>
<evidence type="ECO:0000313" key="2">
    <source>
        <dbReference type="WBParaSite" id="PS1159_v2.g7361.t1"/>
    </source>
</evidence>
<dbReference type="Proteomes" id="UP000887580">
    <property type="component" value="Unplaced"/>
</dbReference>
<evidence type="ECO:0000313" key="1">
    <source>
        <dbReference type="Proteomes" id="UP000887580"/>
    </source>
</evidence>
<proteinExistence type="predicted"/>
<dbReference type="WBParaSite" id="PS1159_v2.g7361.t1">
    <property type="protein sequence ID" value="PS1159_v2.g7361.t1"/>
    <property type="gene ID" value="PS1159_v2.g7361"/>
</dbReference>
<organism evidence="1 2">
    <name type="scientific">Panagrolaimus sp. PS1159</name>
    <dbReference type="NCBI Taxonomy" id="55785"/>
    <lineage>
        <taxon>Eukaryota</taxon>
        <taxon>Metazoa</taxon>
        <taxon>Ecdysozoa</taxon>
        <taxon>Nematoda</taxon>
        <taxon>Chromadorea</taxon>
        <taxon>Rhabditida</taxon>
        <taxon>Tylenchina</taxon>
        <taxon>Panagrolaimomorpha</taxon>
        <taxon>Panagrolaimoidea</taxon>
        <taxon>Panagrolaimidae</taxon>
        <taxon>Panagrolaimus</taxon>
    </lineage>
</organism>
<protein>
    <submittedName>
        <fullName evidence="2">HAT C-terminal dimerisation domain-containing protein</fullName>
    </submittedName>
</protein>
<name>A0AC35GPA3_9BILA</name>